<name>A0A6P5X5T5_DURZI</name>
<protein>
    <submittedName>
        <fullName evidence="3">F-box/kelch-repeat protein At3g06240-like</fullName>
    </submittedName>
</protein>
<gene>
    <name evidence="3" type="primary">LOC111280615</name>
</gene>
<dbReference type="NCBIfam" id="TIGR01640">
    <property type="entry name" value="F_box_assoc_1"/>
    <property type="match status" value="1"/>
</dbReference>
<proteinExistence type="predicted"/>
<dbReference type="InterPro" id="IPR036047">
    <property type="entry name" value="F-box-like_dom_sf"/>
</dbReference>
<dbReference type="PANTHER" id="PTHR31672">
    <property type="entry name" value="BNACNNG10540D PROTEIN"/>
    <property type="match status" value="1"/>
</dbReference>
<dbReference type="SUPFAM" id="SSF81383">
    <property type="entry name" value="F-box domain"/>
    <property type="match status" value="1"/>
</dbReference>
<sequence>MAAGNLPGEIIWDILSRLPVKSLMRFRCVHKTWCYLFTTSSFVSAHLKNHNNEKQDLVFINQSNTGQEKLKALLLRDDTFDVYFDICMPFTRSCFASMNAVGSCDGLVCLYYDQHFIAGRKVLLYNPTTRQHKILPESPIPGPPNFREVSVTIGFGYDPIIDDCKVVRIVSWLLYNERLKAKSNQAQVYTLGTNSWKGKEILNSVEFDPCGNQAFVNGAIHWLVRVRVLDSWVRHYAIVRFNVSSDEIISFLLPRVVVHGKVLERRVDVFRSSLCVVNSLNRRQRQWFEIWTMDEDGGKKSWTKLHVIGPFVPYKKVIGFGMHEKLLLKGETGLTIFDISRKEGKHFAIDGTFGAFNAVAFMESLVSLRGGEKEAAADDDHDD</sequence>
<dbReference type="Proteomes" id="UP000515121">
    <property type="component" value="Unplaced"/>
</dbReference>
<dbReference type="RefSeq" id="XP_022723785.1">
    <property type="nucleotide sequence ID" value="XM_022868050.1"/>
</dbReference>
<evidence type="ECO:0000313" key="2">
    <source>
        <dbReference type="Proteomes" id="UP000515121"/>
    </source>
</evidence>
<dbReference type="GeneID" id="111280615"/>
<dbReference type="InterPro" id="IPR017451">
    <property type="entry name" value="F-box-assoc_interact_dom"/>
</dbReference>
<dbReference type="AlphaFoldDB" id="A0A6P5X5T5"/>
<dbReference type="Gene3D" id="1.20.1280.50">
    <property type="match status" value="1"/>
</dbReference>
<organism evidence="2 3">
    <name type="scientific">Durio zibethinus</name>
    <name type="common">Durian</name>
    <dbReference type="NCBI Taxonomy" id="66656"/>
    <lineage>
        <taxon>Eukaryota</taxon>
        <taxon>Viridiplantae</taxon>
        <taxon>Streptophyta</taxon>
        <taxon>Embryophyta</taxon>
        <taxon>Tracheophyta</taxon>
        <taxon>Spermatophyta</taxon>
        <taxon>Magnoliopsida</taxon>
        <taxon>eudicotyledons</taxon>
        <taxon>Gunneridae</taxon>
        <taxon>Pentapetalae</taxon>
        <taxon>rosids</taxon>
        <taxon>malvids</taxon>
        <taxon>Malvales</taxon>
        <taxon>Malvaceae</taxon>
        <taxon>Helicteroideae</taxon>
        <taxon>Durio</taxon>
    </lineage>
</organism>
<dbReference type="KEGG" id="dzi:111280615"/>
<dbReference type="Pfam" id="PF08268">
    <property type="entry name" value="FBA_3"/>
    <property type="match status" value="1"/>
</dbReference>
<dbReference type="Pfam" id="PF00646">
    <property type="entry name" value="F-box"/>
    <property type="match status" value="1"/>
</dbReference>
<dbReference type="CDD" id="cd22157">
    <property type="entry name" value="F-box_AtFBW1-like"/>
    <property type="match status" value="1"/>
</dbReference>
<feature type="domain" description="F-box" evidence="1">
    <location>
        <begin position="1"/>
        <end position="46"/>
    </location>
</feature>
<dbReference type="InterPro" id="IPR001810">
    <property type="entry name" value="F-box_dom"/>
</dbReference>
<dbReference type="InterPro" id="IPR050796">
    <property type="entry name" value="SCF_F-box_component"/>
</dbReference>
<dbReference type="PROSITE" id="PS50181">
    <property type="entry name" value="FBOX"/>
    <property type="match status" value="1"/>
</dbReference>
<evidence type="ECO:0000259" key="1">
    <source>
        <dbReference type="PROSITE" id="PS50181"/>
    </source>
</evidence>
<accession>A0A6P5X5T5</accession>
<dbReference type="OrthoDB" id="1867629at2759"/>
<reference evidence="3" key="1">
    <citation type="submission" date="2025-08" db="UniProtKB">
        <authorList>
            <consortium name="RefSeq"/>
        </authorList>
    </citation>
    <scope>IDENTIFICATION</scope>
    <source>
        <tissue evidence="3">Fruit stalk</tissue>
    </source>
</reference>
<dbReference type="SMART" id="SM00256">
    <property type="entry name" value="FBOX"/>
    <property type="match status" value="1"/>
</dbReference>
<dbReference type="PANTHER" id="PTHR31672:SF13">
    <property type="entry name" value="F-BOX PROTEIN CPR30-LIKE"/>
    <property type="match status" value="1"/>
</dbReference>
<keyword evidence="2" id="KW-1185">Reference proteome</keyword>
<dbReference type="InterPro" id="IPR013187">
    <property type="entry name" value="F-box-assoc_dom_typ3"/>
</dbReference>
<evidence type="ECO:0000313" key="3">
    <source>
        <dbReference type="RefSeq" id="XP_022723785.1"/>
    </source>
</evidence>